<dbReference type="SUPFAM" id="SSF117281">
    <property type="entry name" value="Kelch motif"/>
    <property type="match status" value="1"/>
</dbReference>
<evidence type="ECO:0000313" key="5">
    <source>
        <dbReference type="Proteomes" id="UP000030762"/>
    </source>
</evidence>
<dbReference type="eggNOG" id="KOG0379">
    <property type="taxonomic scope" value="Eukaryota"/>
</dbReference>
<sequence length="471" mass="52073">MQSPARVRRIKIKAPDDLEAKLREAGDPPRVPLESMTWRLLAPPPQRYNYRPHLRQGGSGGVLGDALYLFGGFEDNGQRSNSLVEYNFTTHLWRTVECSGNVPSPRCGHACVLHAAARELWLFGGQGPEIGLNTKNLYDDLSILDLDTFVWRRAVVSCAGADGHVNFVPIARRGHSFVLHDNMLYIYGGSGLDRMLSKDAYFDDLQRLDLATLCWYEPAMTGSSPGPRSHHSAIMLHGTSYMLVFGGQTAKTTTTLPSPERPRSDASEDLPPDTGLANNLVYALDVRTSHWQVVSPLDGTPPSARYGHVMQQHPVNPLCLFLFGGKTHRGFDDGAIHCLDLELQRWSTLTHVAPIPPRIRHVFSIVENQMMIFGGCGDKGLCIGDVFTVEMPVLYTPKSLRLFFEPEDVDDDASIVAPPSPRPHTIAGFMGFKSFQFTPARPELPRSMIRVSPIKVAKPPATAKPWTSVGL</sequence>
<keyword evidence="2" id="KW-0677">Repeat</keyword>
<dbReference type="Gene3D" id="2.120.10.80">
    <property type="entry name" value="Kelch-type beta propeller"/>
    <property type="match status" value="2"/>
</dbReference>
<organism evidence="4 5">
    <name type="scientific">Saprolegnia diclina (strain VS20)</name>
    <dbReference type="NCBI Taxonomy" id="1156394"/>
    <lineage>
        <taxon>Eukaryota</taxon>
        <taxon>Sar</taxon>
        <taxon>Stramenopiles</taxon>
        <taxon>Oomycota</taxon>
        <taxon>Saprolegniomycetes</taxon>
        <taxon>Saprolegniales</taxon>
        <taxon>Saprolegniaceae</taxon>
        <taxon>Saprolegnia</taxon>
    </lineage>
</organism>
<dbReference type="AlphaFoldDB" id="T0QFF5"/>
<name>T0QFF5_SAPDV</name>
<gene>
    <name evidence="4" type="ORF">SDRG_06110</name>
</gene>
<dbReference type="InterPro" id="IPR015915">
    <property type="entry name" value="Kelch-typ_b-propeller"/>
</dbReference>
<accession>T0QFF5</accession>
<keyword evidence="5" id="KW-1185">Reference proteome</keyword>
<dbReference type="OMA" id="PRSMIRV"/>
<dbReference type="Proteomes" id="UP000030762">
    <property type="component" value="Unassembled WGS sequence"/>
</dbReference>
<dbReference type="InterPro" id="IPR011043">
    <property type="entry name" value="Gal_Oxase/kelch_b-propeller"/>
</dbReference>
<protein>
    <submittedName>
        <fullName evidence="4">Uncharacterized protein</fullName>
    </submittedName>
</protein>
<dbReference type="GeneID" id="19946837"/>
<dbReference type="VEuPathDB" id="FungiDB:SDRG_06110"/>
<dbReference type="OrthoDB" id="10251809at2759"/>
<feature type="region of interest" description="Disordered" evidence="3">
    <location>
        <begin position="252"/>
        <end position="273"/>
    </location>
</feature>
<dbReference type="Pfam" id="PF24681">
    <property type="entry name" value="Kelch_KLHDC2_KLHL20_DRC7"/>
    <property type="match status" value="2"/>
</dbReference>
<dbReference type="PANTHER" id="PTHR46093:SF18">
    <property type="entry name" value="FIBRONECTIN TYPE-III DOMAIN-CONTAINING PROTEIN"/>
    <property type="match status" value="1"/>
</dbReference>
<evidence type="ECO:0000313" key="4">
    <source>
        <dbReference type="EMBL" id="EQC36674.1"/>
    </source>
</evidence>
<dbReference type="EMBL" id="JH767147">
    <property type="protein sequence ID" value="EQC36674.1"/>
    <property type="molecule type" value="Genomic_DNA"/>
</dbReference>
<evidence type="ECO:0000256" key="2">
    <source>
        <dbReference type="ARBA" id="ARBA00022737"/>
    </source>
</evidence>
<dbReference type="SUPFAM" id="SSF50965">
    <property type="entry name" value="Galactose oxidase, central domain"/>
    <property type="match status" value="1"/>
</dbReference>
<dbReference type="STRING" id="1156394.T0QFF5"/>
<dbReference type="InParanoid" id="T0QFF5"/>
<evidence type="ECO:0000256" key="3">
    <source>
        <dbReference type="SAM" id="MobiDB-lite"/>
    </source>
</evidence>
<dbReference type="RefSeq" id="XP_008610095.1">
    <property type="nucleotide sequence ID" value="XM_008611873.1"/>
</dbReference>
<reference evidence="4 5" key="1">
    <citation type="submission" date="2012-04" db="EMBL/GenBank/DDBJ databases">
        <title>The Genome Sequence of Saprolegnia declina VS20.</title>
        <authorList>
            <consortium name="The Broad Institute Genome Sequencing Platform"/>
            <person name="Russ C."/>
            <person name="Nusbaum C."/>
            <person name="Tyler B."/>
            <person name="van West P."/>
            <person name="Dieguez-Uribeondo J."/>
            <person name="de Bruijn I."/>
            <person name="Tripathy S."/>
            <person name="Jiang R."/>
            <person name="Young S.K."/>
            <person name="Zeng Q."/>
            <person name="Gargeya S."/>
            <person name="Fitzgerald M."/>
            <person name="Haas B."/>
            <person name="Abouelleil A."/>
            <person name="Alvarado L."/>
            <person name="Arachchi H.M."/>
            <person name="Berlin A."/>
            <person name="Chapman S.B."/>
            <person name="Goldberg J."/>
            <person name="Griggs A."/>
            <person name="Gujja S."/>
            <person name="Hansen M."/>
            <person name="Howarth C."/>
            <person name="Imamovic A."/>
            <person name="Larimer J."/>
            <person name="McCowen C."/>
            <person name="Montmayeur A."/>
            <person name="Murphy C."/>
            <person name="Neiman D."/>
            <person name="Pearson M."/>
            <person name="Priest M."/>
            <person name="Roberts A."/>
            <person name="Saif S."/>
            <person name="Shea T."/>
            <person name="Sisk P."/>
            <person name="Sykes S."/>
            <person name="Wortman J."/>
            <person name="Nusbaum C."/>
            <person name="Birren B."/>
        </authorList>
    </citation>
    <scope>NUCLEOTIDE SEQUENCE [LARGE SCALE GENOMIC DNA]</scope>
    <source>
        <strain evidence="4 5">VS20</strain>
    </source>
</reference>
<proteinExistence type="predicted"/>
<evidence type="ECO:0000256" key="1">
    <source>
        <dbReference type="ARBA" id="ARBA00022441"/>
    </source>
</evidence>
<keyword evidence="1" id="KW-0880">Kelch repeat</keyword>
<dbReference type="PANTHER" id="PTHR46093">
    <property type="entry name" value="ACYL-COA-BINDING DOMAIN-CONTAINING PROTEIN 5"/>
    <property type="match status" value="1"/>
</dbReference>